<dbReference type="SUPFAM" id="SSF53613">
    <property type="entry name" value="Ribokinase-like"/>
    <property type="match status" value="1"/>
</dbReference>
<organism evidence="4 5">
    <name type="scientific">Nitrosomonas eutropha</name>
    <dbReference type="NCBI Taxonomy" id="916"/>
    <lineage>
        <taxon>Bacteria</taxon>
        <taxon>Pseudomonadati</taxon>
        <taxon>Pseudomonadota</taxon>
        <taxon>Betaproteobacteria</taxon>
        <taxon>Nitrosomonadales</taxon>
        <taxon>Nitrosomonadaceae</taxon>
        <taxon>Nitrosomonas</taxon>
    </lineage>
</organism>
<keyword evidence="5" id="KW-1185">Reference proteome</keyword>
<dbReference type="GO" id="GO:0016301">
    <property type="term" value="F:kinase activity"/>
    <property type="evidence" value="ECO:0007669"/>
    <property type="project" value="UniProtKB-KW"/>
</dbReference>
<dbReference type="InterPro" id="IPR011611">
    <property type="entry name" value="PfkB_dom"/>
</dbReference>
<name>A0ABX5M579_9PROT</name>
<accession>A0ABX5M579</accession>
<protein>
    <submittedName>
        <fullName evidence="4">Adenosine kinase</fullName>
    </submittedName>
</protein>
<evidence type="ECO:0000313" key="5">
    <source>
        <dbReference type="Proteomes" id="UP000247780"/>
    </source>
</evidence>
<dbReference type="PANTHER" id="PTHR10584:SF166">
    <property type="entry name" value="RIBOKINASE"/>
    <property type="match status" value="1"/>
</dbReference>
<comment type="caution">
    <text evidence="4">The sequence shown here is derived from an EMBL/GenBank/DDBJ whole genome shotgun (WGS) entry which is preliminary data.</text>
</comment>
<dbReference type="InterPro" id="IPR029056">
    <property type="entry name" value="Ribokinase-like"/>
</dbReference>
<dbReference type="PANTHER" id="PTHR10584">
    <property type="entry name" value="SUGAR KINASE"/>
    <property type="match status" value="1"/>
</dbReference>
<keyword evidence="1" id="KW-0808">Transferase</keyword>
<dbReference type="Gene3D" id="3.40.1190.20">
    <property type="match status" value="1"/>
</dbReference>
<proteinExistence type="predicted"/>
<dbReference type="Proteomes" id="UP000247780">
    <property type="component" value="Unassembled WGS sequence"/>
</dbReference>
<reference evidence="4 5" key="1">
    <citation type="submission" date="2018-04" db="EMBL/GenBank/DDBJ databases">
        <title>Active sludge and wastewater microbial communities from Klosterneuburg, Austria.</title>
        <authorList>
            <person name="Wagner M."/>
        </authorList>
    </citation>
    <scope>NUCLEOTIDE SEQUENCE [LARGE SCALE GENOMIC DNA]</scope>
    <source>
        <strain evidence="4 5">Nm 57</strain>
    </source>
</reference>
<keyword evidence="2 4" id="KW-0418">Kinase</keyword>
<evidence type="ECO:0000256" key="2">
    <source>
        <dbReference type="ARBA" id="ARBA00022777"/>
    </source>
</evidence>
<evidence type="ECO:0000313" key="4">
    <source>
        <dbReference type="EMBL" id="PXV77019.1"/>
    </source>
</evidence>
<dbReference type="Pfam" id="PF00294">
    <property type="entry name" value="PfkB"/>
    <property type="match status" value="1"/>
</dbReference>
<feature type="domain" description="Carbohydrate kinase PfkB" evidence="3">
    <location>
        <begin position="35"/>
        <end position="290"/>
    </location>
</feature>
<dbReference type="EMBL" id="QICQ01000032">
    <property type="protein sequence ID" value="PXV77019.1"/>
    <property type="molecule type" value="Genomic_DNA"/>
</dbReference>
<gene>
    <name evidence="4" type="ORF">C8R14_13222</name>
</gene>
<dbReference type="CDD" id="cd01942">
    <property type="entry name" value="ribokinase_group_A"/>
    <property type="match status" value="1"/>
</dbReference>
<evidence type="ECO:0000259" key="3">
    <source>
        <dbReference type="Pfam" id="PF00294"/>
    </source>
</evidence>
<evidence type="ECO:0000256" key="1">
    <source>
        <dbReference type="ARBA" id="ARBA00022679"/>
    </source>
</evidence>
<dbReference type="RefSeq" id="WP_011634982.1">
    <property type="nucleotide sequence ID" value="NZ_FMTW01000009.1"/>
</dbReference>
<sequence>MHTLICGSIAYDTIMVFEDRFKRHILPDKIHVLNVAFLVPEMRREFGGCATNIAYNLQMLDGKMLIMATVGDDFQPYAYRLEKLGLAQTHIRQVQDTFTAQAFITTDLDDNQITAFHPGAMNFSHRNSVKDAADISLGIVAPDGREGMLTHAREFHEAGIPFMFDPGQGMPMFNGDELLDFIEKADYIAVNDYEAQLLQSLTGYTLNKLATRVNALIETKGAEGSVIYAQGKQFQIPAVRPEKVVDPTGCGDAYRAGLLYGIAQGMDWQETGQLASLMGTLKIAYRGGQNHRYERDEIGQRYFESFGSRIF</sequence>